<dbReference type="HOGENOM" id="CLU_213007_0_0_2"/>
<name>L0HE64_METFS</name>
<protein>
    <submittedName>
        <fullName evidence="1">Uncharacterized protein</fullName>
    </submittedName>
</protein>
<accession>L0HE64</accession>
<dbReference type="OrthoDB" id="102288at2157"/>
<evidence type="ECO:0000313" key="2">
    <source>
        <dbReference type="Proteomes" id="UP000010824"/>
    </source>
</evidence>
<dbReference type="KEGG" id="mfo:Metfor_0307"/>
<dbReference type="Proteomes" id="UP000010824">
    <property type="component" value="Chromosome"/>
</dbReference>
<dbReference type="AlphaFoldDB" id="L0HE64"/>
<gene>
    <name evidence="1" type="ordered locus">Metfor_0307</name>
</gene>
<proteinExistence type="predicted"/>
<organism evidence="1 2">
    <name type="scientific">Methanoregula formicica (strain DSM 22288 / NBRC 105244 / SMSP)</name>
    <dbReference type="NCBI Taxonomy" id="593750"/>
    <lineage>
        <taxon>Archaea</taxon>
        <taxon>Methanobacteriati</taxon>
        <taxon>Methanobacteriota</taxon>
        <taxon>Stenosarchaea group</taxon>
        <taxon>Methanomicrobia</taxon>
        <taxon>Methanomicrobiales</taxon>
        <taxon>Methanoregulaceae</taxon>
        <taxon>Methanoregula</taxon>
    </lineage>
</organism>
<evidence type="ECO:0000313" key="1">
    <source>
        <dbReference type="EMBL" id="AGB01384.1"/>
    </source>
</evidence>
<sequence>MCTVGGGPTGDLNFDERVKGKNYRCNDCGEKFESVSKKPICSSCQSDNVTAI</sequence>
<dbReference type="EMBL" id="CP003167">
    <property type="protein sequence ID" value="AGB01384.1"/>
    <property type="molecule type" value="Genomic_DNA"/>
</dbReference>
<dbReference type="RefSeq" id="WP_015284348.1">
    <property type="nucleotide sequence ID" value="NC_019943.1"/>
</dbReference>
<reference evidence="1 2" key="2">
    <citation type="journal article" date="2014" name="Genome Announc.">
        <title>Complete Genome Sequence of Methanoregula formicica SMSPT, a Mesophilic Hydrogenotrophic Methanogen Isolated from a Methanogenic Upflow Anaerobic Sludge Blanket Reactor.</title>
        <authorList>
            <person name="Yamamoto K."/>
            <person name="Tamaki H."/>
            <person name="Cadillo-Quiroz H."/>
            <person name="Imachi H."/>
            <person name="Kyrpides N."/>
            <person name="Woyke T."/>
            <person name="Goodwin L."/>
            <person name="Zinder S.H."/>
            <person name="Kamagata Y."/>
            <person name="Liu W.T."/>
        </authorList>
    </citation>
    <scope>NUCLEOTIDE SEQUENCE [LARGE SCALE GENOMIC DNA]</scope>
    <source>
        <strain evidence="2">DSM 22288 / NBRC 105244 / SMSP</strain>
    </source>
</reference>
<dbReference type="STRING" id="593750.Metfor_0307"/>
<keyword evidence="2" id="KW-1185">Reference proteome</keyword>
<reference evidence="2" key="1">
    <citation type="submission" date="2011-12" db="EMBL/GenBank/DDBJ databases">
        <title>Complete sequence of Methanoregula formicicum SMSP.</title>
        <authorList>
            <person name="Lucas S."/>
            <person name="Han J."/>
            <person name="Lapidus A."/>
            <person name="Cheng J.-F."/>
            <person name="Goodwin L."/>
            <person name="Pitluck S."/>
            <person name="Peters L."/>
            <person name="Ovchinnikova G."/>
            <person name="Teshima H."/>
            <person name="Detter J.C."/>
            <person name="Han C."/>
            <person name="Tapia R."/>
            <person name="Land M."/>
            <person name="Hauser L."/>
            <person name="Kyrpides N."/>
            <person name="Ivanova N."/>
            <person name="Pagani I."/>
            <person name="Imachi H."/>
            <person name="Tamaki H."/>
            <person name="Sekiguchi Y."/>
            <person name="Kamagata Y."/>
            <person name="Cadillo-Quiroz H."/>
            <person name="Zinder S."/>
            <person name="Liu W.-T."/>
            <person name="Woyke T."/>
        </authorList>
    </citation>
    <scope>NUCLEOTIDE SEQUENCE [LARGE SCALE GENOMIC DNA]</scope>
    <source>
        <strain evidence="2">DSM 22288 / NBRC 105244 / SMSP</strain>
    </source>
</reference>
<dbReference type="InParanoid" id="L0HE64"/>
<dbReference type="eggNOG" id="arCOG04838">
    <property type="taxonomic scope" value="Archaea"/>
</dbReference>
<dbReference type="GeneID" id="62009152"/>